<keyword evidence="3" id="KW-0472">Membrane</keyword>
<evidence type="ECO:0000313" key="6">
    <source>
        <dbReference type="Proteomes" id="UP000054495"/>
    </source>
</evidence>
<evidence type="ECO:0000259" key="4">
    <source>
        <dbReference type="SMART" id="SM01088"/>
    </source>
</evidence>
<reference evidence="5 6" key="1">
    <citation type="submission" date="2013-05" db="EMBL/GenBank/DDBJ databases">
        <title>Draft genome of the parasitic nematode Anyclostoma ceylanicum.</title>
        <authorList>
            <person name="Mitreva M."/>
        </authorList>
    </citation>
    <scope>NUCLEOTIDE SEQUENCE [LARGE SCALE GENOMIC DNA]</scope>
</reference>
<protein>
    <submittedName>
        <fullName evidence="5">Nematode cuticle collagen domain protein</fullName>
    </submittedName>
</protein>
<feature type="domain" description="Nematode cuticle collagen N-terminal" evidence="4">
    <location>
        <begin position="12"/>
        <end position="64"/>
    </location>
</feature>
<dbReference type="PANTHER" id="PTHR24637:SF262">
    <property type="entry name" value="CUTICLE COLLAGEN 34-RELATED"/>
    <property type="match status" value="1"/>
</dbReference>
<dbReference type="EMBL" id="KE125011">
    <property type="protein sequence ID" value="EPB73002.1"/>
    <property type="molecule type" value="Genomic_DNA"/>
</dbReference>
<keyword evidence="1" id="KW-0677">Repeat</keyword>
<dbReference type="GO" id="GO:0042302">
    <property type="term" value="F:structural constituent of cuticle"/>
    <property type="evidence" value="ECO:0007669"/>
    <property type="project" value="InterPro"/>
</dbReference>
<feature type="transmembrane region" description="Helical" evidence="3">
    <location>
        <begin position="12"/>
        <end position="39"/>
    </location>
</feature>
<dbReference type="Proteomes" id="UP000054495">
    <property type="component" value="Unassembled WGS sequence"/>
</dbReference>
<name>A0A0D6LZF3_9BILA</name>
<evidence type="ECO:0000256" key="2">
    <source>
        <dbReference type="SAM" id="MobiDB-lite"/>
    </source>
</evidence>
<keyword evidence="3" id="KW-1133">Transmembrane helix</keyword>
<dbReference type="PANTHER" id="PTHR24637">
    <property type="entry name" value="COLLAGEN"/>
    <property type="match status" value="1"/>
</dbReference>
<organism evidence="5 6">
    <name type="scientific">Ancylostoma ceylanicum</name>
    <dbReference type="NCBI Taxonomy" id="53326"/>
    <lineage>
        <taxon>Eukaryota</taxon>
        <taxon>Metazoa</taxon>
        <taxon>Ecdysozoa</taxon>
        <taxon>Nematoda</taxon>
        <taxon>Chromadorea</taxon>
        <taxon>Rhabditida</taxon>
        <taxon>Rhabditina</taxon>
        <taxon>Rhabditomorpha</taxon>
        <taxon>Strongyloidea</taxon>
        <taxon>Ancylostomatidae</taxon>
        <taxon>Ancylostomatinae</taxon>
        <taxon>Ancylostoma</taxon>
    </lineage>
</organism>
<accession>A0A0D6LZF3</accession>
<evidence type="ECO:0000313" key="5">
    <source>
        <dbReference type="EMBL" id="EPB73002.1"/>
    </source>
</evidence>
<feature type="non-terminal residue" evidence="5">
    <location>
        <position position="137"/>
    </location>
</feature>
<sequence length="137" mass="14403">MGDETRLAAYRFVAYSAVTFSVIAVVSICLTLPMVYNYIHHVKRSMKTEIHYCKGSAKSIWGEVNHIKNFPSSNRTTRQVGGSCDDCCAPGPAGPQGAPGKPGRPGTPGAPGMPGAPGRPPQKPCTPVAPPPCPPCQ</sequence>
<keyword evidence="5" id="KW-0176">Collagen</keyword>
<feature type="region of interest" description="Disordered" evidence="2">
    <location>
        <begin position="93"/>
        <end position="137"/>
    </location>
</feature>
<dbReference type="AlphaFoldDB" id="A0A0D6LZF3"/>
<keyword evidence="6" id="KW-1185">Reference proteome</keyword>
<keyword evidence="3" id="KW-0812">Transmembrane</keyword>
<gene>
    <name evidence="5" type="ORF">ANCCEY_07893</name>
</gene>
<dbReference type="Pfam" id="PF01484">
    <property type="entry name" value="Col_cuticle_N"/>
    <property type="match status" value="1"/>
</dbReference>
<proteinExistence type="predicted"/>
<dbReference type="GO" id="GO:0005581">
    <property type="term" value="C:collagen trimer"/>
    <property type="evidence" value="ECO:0007669"/>
    <property type="project" value="UniProtKB-KW"/>
</dbReference>
<evidence type="ECO:0000256" key="3">
    <source>
        <dbReference type="SAM" id="Phobius"/>
    </source>
</evidence>
<dbReference type="SMART" id="SM01088">
    <property type="entry name" value="Col_cuticle_N"/>
    <property type="match status" value="1"/>
</dbReference>
<dbReference type="InterPro" id="IPR002486">
    <property type="entry name" value="Col_cuticle_N"/>
</dbReference>
<feature type="compositionally biased region" description="Pro residues" evidence="2">
    <location>
        <begin position="117"/>
        <end position="137"/>
    </location>
</feature>
<evidence type="ECO:0000256" key="1">
    <source>
        <dbReference type="ARBA" id="ARBA00022737"/>
    </source>
</evidence>